<reference evidence="2 3" key="1">
    <citation type="submission" date="2021-03" db="EMBL/GenBank/DDBJ databases">
        <title>Genomic Encyclopedia of Type Strains, Phase IV (KMG-IV): sequencing the most valuable type-strain genomes for metagenomic binning, comparative biology and taxonomic classification.</title>
        <authorList>
            <person name="Goeker M."/>
        </authorList>
    </citation>
    <scope>NUCLEOTIDE SEQUENCE [LARGE SCALE GENOMIC DNA]</scope>
    <source>
        <strain evidence="2 3">DSM 6139</strain>
    </source>
</reference>
<dbReference type="InterPro" id="IPR010572">
    <property type="entry name" value="Tail_dom"/>
</dbReference>
<dbReference type="Proteomes" id="UP001519271">
    <property type="component" value="Unassembled WGS sequence"/>
</dbReference>
<dbReference type="Pfam" id="PF06605">
    <property type="entry name" value="Prophage_tail"/>
    <property type="match status" value="1"/>
</dbReference>
<dbReference type="NCBIfam" id="TIGR01665">
    <property type="entry name" value="put_anti_recept"/>
    <property type="match status" value="1"/>
</dbReference>
<evidence type="ECO:0000259" key="1">
    <source>
        <dbReference type="Pfam" id="PF06605"/>
    </source>
</evidence>
<comment type="caution">
    <text evidence="2">The sequence shown here is derived from an EMBL/GenBank/DDBJ whole genome shotgun (WGS) entry which is preliminary data.</text>
</comment>
<evidence type="ECO:0000313" key="2">
    <source>
        <dbReference type="EMBL" id="MBP1920635.1"/>
    </source>
</evidence>
<sequence>MIRLFEKDATTFTSNGINVLNNLIKATSKEVLNGLYSAEFEAIFDTTGKWKEIIEGRIIHADGQPFRIYKTRKGMTSLYVYARHVFWDLVYNEVRDIRPTNKGAQAALEDVLGAANYLHPFTAFSDISTPATQYFINRNIVDCIMGSDSIISKWNGELKLDGWLISILSQRGLDNGVTISYRKNILNVEVTEDYDALITRIRPKGKDGLELPEVYVDSPYVSSYVFPRIKEVEFDIGIDEETSEEEAITQLREAATSYFIDSKCDLPVTNIKVDMLNLENTEEYRNFKNLVKVELGDTVTCRHLDLGIDHKSRIISIEKDLLLGRTSKVEIGDFKERMSGSITKISDTQKVLAQTVERNNSDLNAAILNATTLLTTALGGYVLKRNGEILIMDTDDPATAQKIWRWNINGLGYSSSGINGNFPIAITNDGRISASFITTGELSANIVKTGILQSANGSSWINLADGTFSLGAGRITNNDISYAGTSIEQALNGKADMSTVEDINQYFKFDDVTGLTIGDNNSNLKINITNQQMNFKDGEATVAYINGQIMYIKSVQVLDSMVVGNHKVEKYDANITLVRWIG</sequence>
<name>A0ABS4G7U0_9CLOT</name>
<gene>
    <name evidence="2" type="ORF">J2Z34_003150</name>
</gene>
<feature type="domain" description="Tail spike" evidence="1">
    <location>
        <begin position="92"/>
        <end position="344"/>
    </location>
</feature>
<accession>A0ABS4G7U0</accession>
<keyword evidence="3" id="KW-1185">Reference proteome</keyword>
<evidence type="ECO:0000313" key="3">
    <source>
        <dbReference type="Proteomes" id="UP001519271"/>
    </source>
</evidence>
<dbReference type="InterPro" id="IPR007119">
    <property type="entry name" value="Phage_tail_spike_N"/>
</dbReference>
<dbReference type="EMBL" id="JAGGKC010000035">
    <property type="protein sequence ID" value="MBP1920635.1"/>
    <property type="molecule type" value="Genomic_DNA"/>
</dbReference>
<protein>
    <submittedName>
        <fullName evidence="2">Phage minor structural protein</fullName>
    </submittedName>
</protein>
<organism evidence="2 3">
    <name type="scientific">Youngiibacter multivorans</name>
    <dbReference type="NCBI Taxonomy" id="937251"/>
    <lineage>
        <taxon>Bacteria</taxon>
        <taxon>Bacillati</taxon>
        <taxon>Bacillota</taxon>
        <taxon>Clostridia</taxon>
        <taxon>Eubacteriales</taxon>
        <taxon>Clostridiaceae</taxon>
        <taxon>Youngiibacter</taxon>
    </lineage>
</organism>
<dbReference type="RefSeq" id="WP_209460799.1">
    <property type="nucleotide sequence ID" value="NZ_JAGGKC010000035.1"/>
</dbReference>
<proteinExistence type="predicted"/>